<dbReference type="SUPFAM" id="SSF56672">
    <property type="entry name" value="DNA/RNA polymerases"/>
    <property type="match status" value="1"/>
</dbReference>
<gene>
    <name evidence="2" type="ORF">LIER_17609</name>
</gene>
<dbReference type="InterPro" id="IPR013103">
    <property type="entry name" value="RVT_2"/>
</dbReference>
<dbReference type="PANTHER" id="PTHR11439:SF462">
    <property type="match status" value="1"/>
</dbReference>
<name>A0AAV3QB18_LITER</name>
<proteinExistence type="predicted"/>
<accession>A0AAV3QB18</accession>
<comment type="caution">
    <text evidence="2">The sequence shown here is derived from an EMBL/GenBank/DDBJ whole genome shotgun (WGS) entry which is preliminary data.</text>
</comment>
<dbReference type="AlphaFoldDB" id="A0AAV3QB18"/>
<feature type="domain" description="Reverse transcriptase Ty1/copia-type" evidence="1">
    <location>
        <begin position="1"/>
        <end position="162"/>
    </location>
</feature>
<dbReference type="Proteomes" id="UP001454036">
    <property type="component" value="Unassembled WGS sequence"/>
</dbReference>
<sequence length="216" mass="25270">MNVHNAFLHGDLTEDVYMKIPPGFEIGRDVQVCRLRQSLYGLKQVPRCWFAKFADALRRYGFIHSYSDYLLFTYYKQAPRIILLVYVDDLIIAGNNHRATVEFKMYLSTCFHMKDLGKLKYFLGVEVARNFEGIYFCEQKYELDIIVETCLLGSKPVTFPMEENQKLGISQSPDMADGAKYRRLVGRLLYLAFTRPYIGFGVHILSQFLQKYKEEH</sequence>
<organism evidence="2 3">
    <name type="scientific">Lithospermum erythrorhizon</name>
    <name type="common">Purple gromwell</name>
    <name type="synonym">Lithospermum officinale var. erythrorhizon</name>
    <dbReference type="NCBI Taxonomy" id="34254"/>
    <lineage>
        <taxon>Eukaryota</taxon>
        <taxon>Viridiplantae</taxon>
        <taxon>Streptophyta</taxon>
        <taxon>Embryophyta</taxon>
        <taxon>Tracheophyta</taxon>
        <taxon>Spermatophyta</taxon>
        <taxon>Magnoliopsida</taxon>
        <taxon>eudicotyledons</taxon>
        <taxon>Gunneridae</taxon>
        <taxon>Pentapetalae</taxon>
        <taxon>asterids</taxon>
        <taxon>lamiids</taxon>
        <taxon>Boraginales</taxon>
        <taxon>Boraginaceae</taxon>
        <taxon>Boraginoideae</taxon>
        <taxon>Lithospermeae</taxon>
        <taxon>Lithospermum</taxon>
    </lineage>
</organism>
<evidence type="ECO:0000313" key="3">
    <source>
        <dbReference type="Proteomes" id="UP001454036"/>
    </source>
</evidence>
<reference evidence="2 3" key="1">
    <citation type="submission" date="2024-01" db="EMBL/GenBank/DDBJ databases">
        <title>The complete chloroplast genome sequence of Lithospermum erythrorhizon: insights into the phylogenetic relationship among Boraginaceae species and the maternal lineages of purple gromwells.</title>
        <authorList>
            <person name="Okada T."/>
            <person name="Watanabe K."/>
        </authorList>
    </citation>
    <scope>NUCLEOTIDE SEQUENCE [LARGE SCALE GENOMIC DNA]</scope>
</reference>
<keyword evidence="2" id="KW-0472">Membrane</keyword>
<dbReference type="PANTHER" id="PTHR11439">
    <property type="entry name" value="GAG-POL-RELATED RETROTRANSPOSON"/>
    <property type="match status" value="1"/>
</dbReference>
<protein>
    <submittedName>
        <fullName evidence="2">Transmembrane signal receptor</fullName>
    </submittedName>
</protein>
<evidence type="ECO:0000259" key="1">
    <source>
        <dbReference type="Pfam" id="PF07727"/>
    </source>
</evidence>
<dbReference type="Pfam" id="PF07727">
    <property type="entry name" value="RVT_2"/>
    <property type="match status" value="1"/>
</dbReference>
<dbReference type="EMBL" id="BAABME010004125">
    <property type="protein sequence ID" value="GAA0161249.1"/>
    <property type="molecule type" value="Genomic_DNA"/>
</dbReference>
<keyword evidence="2" id="KW-0675">Receptor</keyword>
<dbReference type="InterPro" id="IPR043502">
    <property type="entry name" value="DNA/RNA_pol_sf"/>
</dbReference>
<evidence type="ECO:0000313" key="2">
    <source>
        <dbReference type="EMBL" id="GAA0161249.1"/>
    </source>
</evidence>
<keyword evidence="2" id="KW-0812">Transmembrane</keyword>
<keyword evidence="3" id="KW-1185">Reference proteome</keyword>